<evidence type="ECO:0000259" key="2">
    <source>
        <dbReference type="PROSITE" id="PS50022"/>
    </source>
</evidence>
<dbReference type="Pfam" id="PF13385">
    <property type="entry name" value="Laminin_G_3"/>
    <property type="match status" value="1"/>
</dbReference>
<dbReference type="Gene3D" id="2.60.120.200">
    <property type="match status" value="1"/>
</dbReference>
<dbReference type="InterPro" id="IPR026444">
    <property type="entry name" value="Secre_tail"/>
</dbReference>
<feature type="domain" description="F5/8 type C" evidence="2">
    <location>
        <begin position="26"/>
        <end position="141"/>
    </location>
</feature>
<dbReference type="Pfam" id="PF00754">
    <property type="entry name" value="F5_F8_type_C"/>
    <property type="match status" value="3"/>
</dbReference>
<dbReference type="RefSeq" id="WP_102995410.1">
    <property type="nucleotide sequence ID" value="NZ_CP025938.1"/>
</dbReference>
<keyword evidence="4" id="KW-1185">Reference proteome</keyword>
<gene>
    <name evidence="3" type="ORF">C1A40_07720</name>
</gene>
<proteinExistence type="predicted"/>
<feature type="domain" description="F5/8 type C" evidence="2">
    <location>
        <begin position="166"/>
        <end position="313"/>
    </location>
</feature>
<dbReference type="SUPFAM" id="SSF49785">
    <property type="entry name" value="Galactose-binding domain-like"/>
    <property type="match status" value="3"/>
</dbReference>
<accession>A0A2I7SHJ6</accession>
<dbReference type="SUPFAM" id="SSF49899">
    <property type="entry name" value="Concanavalin A-like lectins/glucanases"/>
    <property type="match status" value="1"/>
</dbReference>
<dbReference type="GO" id="GO:0004553">
    <property type="term" value="F:hydrolase activity, hydrolyzing O-glycosyl compounds"/>
    <property type="evidence" value="ECO:0007669"/>
    <property type="project" value="UniProtKB-ARBA"/>
</dbReference>
<dbReference type="InterPro" id="IPR008979">
    <property type="entry name" value="Galactose-bd-like_sf"/>
</dbReference>
<dbReference type="Gene3D" id="2.60.120.260">
    <property type="entry name" value="Galactose-binding domain-like"/>
    <property type="match status" value="3"/>
</dbReference>
<protein>
    <recommendedName>
        <fullName evidence="2">F5/8 type C domain-containing protein</fullName>
    </recommendedName>
</protein>
<reference evidence="4" key="1">
    <citation type="submission" date="2018-01" db="EMBL/GenBank/DDBJ databases">
        <title>Complete genome of Tamlana sp. UJ94.</title>
        <authorList>
            <person name="Jung J."/>
            <person name="Chung D."/>
            <person name="Bae S.S."/>
            <person name="Baek K."/>
        </authorList>
    </citation>
    <scope>NUCLEOTIDE SEQUENCE [LARGE SCALE GENOMIC DNA]</scope>
    <source>
        <strain evidence="4">UJ94</strain>
    </source>
</reference>
<dbReference type="InterPro" id="IPR000421">
    <property type="entry name" value="FA58C"/>
</dbReference>
<dbReference type="OrthoDB" id="2582440at2"/>
<dbReference type="PROSITE" id="PS50022">
    <property type="entry name" value="FA58C_3"/>
    <property type="match status" value="3"/>
</dbReference>
<dbReference type="InterPro" id="IPR013320">
    <property type="entry name" value="ConA-like_dom_sf"/>
</dbReference>
<evidence type="ECO:0000313" key="3">
    <source>
        <dbReference type="EMBL" id="AUS05371.1"/>
    </source>
</evidence>
<evidence type="ECO:0000256" key="1">
    <source>
        <dbReference type="ARBA" id="ARBA00022729"/>
    </source>
</evidence>
<dbReference type="EMBL" id="CP025938">
    <property type="protein sequence ID" value="AUS05371.1"/>
    <property type="molecule type" value="Genomic_DNA"/>
</dbReference>
<feature type="domain" description="F5/8 type C" evidence="2">
    <location>
        <begin position="361"/>
        <end position="471"/>
    </location>
</feature>
<name>A0A2I7SHJ6_9FLAO</name>
<keyword evidence="1" id="KW-0732">Signal</keyword>
<sequence>MALFNLHTCKSVYFFLLFTLTSLFVTGQTNIALSSNGATVTASDYHSSSNAFPANLIDGNATTRWAADGWGNFATVDLGAPYHLGSIEVLTYNDRSYQFIVSVFDSATGTFIDVIDKSANTKTNNITGAFPANTTAQYVKITVSGADNYKLGDWVSLTEFRIFEASTSPNNLSNVANSDNNPAVSISTPYGGEIDNLIDQSVDVNPDDNEHRWTSTTTGYSQSATVDLGSVHLLTNSTLIPYKARDYQYTIETSVDGITYNTVINRNSNTESLLAITDSYNLAIARYVRLNITGAYSYTGGEVSVNEFLIFGIPFYQQLDAYNVILGKTVLEQSNPNLIDRQSTADKLVNGATQDNTFDRWVYGNSKVTTCPGRQYAIFDLGKIYTINRAALQPYKDRDYGYSISVSSDNMNYTEVIDRENNSNYSGPFPIEDSFTAIDARYVKIDILNTGTYNPSGGCFLSLSELEIFGEEKFDDLGMKFDGTDDYIDAPSLLSGLPEVTLMGWIKLDPSASGSQFIMGESNFYLEINGSGHLVATANGATLTSSSTITPGIWTHVAARYGSDMELYIDGERVAFNSSASGNLGLSTTNLNMGRNPINNSNFFHGEMDEVRVFGKDLSAQDIQKMVCQELDDVNPNFGKTIPVQISPNLATSLLGYYKFDKFQNDILLDTNENVIAAIHNDGTTLRTVAQTAPLPYETANDGNWSDTNTWLHGDVWSIKDNPESATSIVHVKNNINNDGLDITNLGLILDTGAQFEINNDSKLENSWYLDIGDTGLIDLQGESQLLQTTESTLGTGTGEIERDQQGVQNLYTYNYWSSPVNNGGGKYTVGGILFDGSTKVTFTGGYDGSQSPVTISEFWLHKFENALADNYYAWKRVKSSGELFAGQGFTMKGTTTNKDLTVEQNYTLKGMPNNGDFTLTLNPGNEYLVGNPYPSALDANQFLTDNQGSIEGTLYFWDHYGGFSHYLKEYEGGYAMYNLSGSVGAVANGHPDLPTAVNTKGTKLPTQFIPVAQGFFVKADASQSSTDIVFNNGQRVFERENTPADNSIFIKETTTKASKTTAGKTTDARPKIRLGYQSPKGYKRQLLTTVDKKASLHYDWGYDAPVNEDNLEDMFWRVDQAEYFIQGVDTITTKTILPLTVKTQSGGLIEVKIDSLEHDAQNYKVYLKDYDTYHDLKSGPFLVIVNGGLIEDRFAIAFSNNENVLDVVHNNFKSIGLFYNKHSSSIIINNPKSLNIEGLKVVNMLGQVVFEQEIQSSDKQISRSTNVSEGVYVVSIQTSNTEVFRKVVVSK</sequence>
<dbReference type="KEGG" id="taj:C1A40_07720"/>
<organism evidence="3 4">
    <name type="scientific">Pseudotamlana carrageenivorans</name>
    <dbReference type="NCBI Taxonomy" id="2069432"/>
    <lineage>
        <taxon>Bacteria</taxon>
        <taxon>Pseudomonadati</taxon>
        <taxon>Bacteroidota</taxon>
        <taxon>Flavobacteriia</taxon>
        <taxon>Flavobacteriales</taxon>
        <taxon>Flavobacteriaceae</taxon>
        <taxon>Pseudotamlana</taxon>
    </lineage>
</organism>
<dbReference type="NCBIfam" id="TIGR04183">
    <property type="entry name" value="Por_Secre_tail"/>
    <property type="match status" value="1"/>
</dbReference>
<evidence type="ECO:0000313" key="4">
    <source>
        <dbReference type="Proteomes" id="UP000236592"/>
    </source>
</evidence>
<dbReference type="GO" id="GO:0005975">
    <property type="term" value="P:carbohydrate metabolic process"/>
    <property type="evidence" value="ECO:0007669"/>
    <property type="project" value="UniProtKB-ARBA"/>
</dbReference>
<dbReference type="Proteomes" id="UP000236592">
    <property type="component" value="Chromosome"/>
</dbReference>